<proteinExistence type="predicted"/>
<name>A0ABV9HX59_9FLAO</name>
<dbReference type="PANTHER" id="PTHR37398:SF3">
    <property type="entry name" value="GLYCOSIDE HYDROLASE FAMILY 5 DOMAIN-CONTAINING PROTEIN"/>
    <property type="match status" value="1"/>
</dbReference>
<dbReference type="SUPFAM" id="SSF51445">
    <property type="entry name" value="(Trans)glycosidases"/>
    <property type="match status" value="1"/>
</dbReference>
<keyword evidence="2" id="KW-1185">Reference proteome</keyword>
<evidence type="ECO:0000313" key="2">
    <source>
        <dbReference type="Proteomes" id="UP001596043"/>
    </source>
</evidence>
<dbReference type="PANTHER" id="PTHR37398">
    <property type="entry name" value="ENDO-BETA-1,4-MANNANASE"/>
    <property type="match status" value="1"/>
</dbReference>
<evidence type="ECO:0008006" key="3">
    <source>
        <dbReference type="Google" id="ProtNLM"/>
    </source>
</evidence>
<protein>
    <recommendedName>
        <fullName evidence="3">Glycoside hydrolase family 5 domain-containing protein</fullName>
    </recommendedName>
</protein>
<reference evidence="2" key="1">
    <citation type="journal article" date="2019" name="Int. J. Syst. Evol. Microbiol.">
        <title>The Global Catalogue of Microorganisms (GCM) 10K type strain sequencing project: providing services to taxonomists for standard genome sequencing and annotation.</title>
        <authorList>
            <consortium name="The Broad Institute Genomics Platform"/>
            <consortium name="The Broad Institute Genome Sequencing Center for Infectious Disease"/>
            <person name="Wu L."/>
            <person name="Ma J."/>
        </authorList>
    </citation>
    <scope>NUCLEOTIDE SEQUENCE [LARGE SCALE GENOMIC DNA]</scope>
    <source>
        <strain evidence="2">YJ-61-S</strain>
    </source>
</reference>
<sequence length="336" mass="38734">MKYPKHLQPPHNIDFVHGINIAWMDFGKDVGLHPITQKEYHPDWETLNKIMELTALNGGNVIRWWYHTDGSTNPRFDEDKKVVSNPDFFHQDVLKILDLAASKDLKVQICLWSFDMLKTKEGVDAKANKKLLTEVIHYTSYIENALLPLVNYIGAHPGLFAWEIFNEPEGMTLEYASHWEGFAERVTMEDIQRFINRTAAYIRNAQPNVKITSGALGFLSSVNDPKNGYQNRYSDQVLEDIGGEISGYLDFYNIHYYTWAKEEGSPFHNPYDPKKLDKRAVIAEYYPDPIFEVPTENLAKKLKEHGWHGSLVWSWTDKSWELIEAVLRGGNNGDVV</sequence>
<dbReference type="InterPro" id="IPR017853">
    <property type="entry name" value="GH"/>
</dbReference>
<comment type="caution">
    <text evidence="1">The sequence shown here is derived from an EMBL/GenBank/DDBJ whole genome shotgun (WGS) entry which is preliminary data.</text>
</comment>
<gene>
    <name evidence="1" type="ORF">ACFO3O_09140</name>
</gene>
<evidence type="ECO:0000313" key="1">
    <source>
        <dbReference type="EMBL" id="MFC4634071.1"/>
    </source>
</evidence>
<dbReference type="EMBL" id="JBHSFV010000004">
    <property type="protein sequence ID" value="MFC4634071.1"/>
    <property type="molecule type" value="Genomic_DNA"/>
</dbReference>
<accession>A0ABV9HX59</accession>
<dbReference type="Proteomes" id="UP001596043">
    <property type="component" value="Unassembled WGS sequence"/>
</dbReference>
<organism evidence="1 2">
    <name type="scientific">Dokdonia ponticola</name>
    <dbReference type="NCBI Taxonomy" id="2041041"/>
    <lineage>
        <taxon>Bacteria</taxon>
        <taxon>Pseudomonadati</taxon>
        <taxon>Bacteroidota</taxon>
        <taxon>Flavobacteriia</taxon>
        <taxon>Flavobacteriales</taxon>
        <taxon>Flavobacteriaceae</taxon>
        <taxon>Dokdonia</taxon>
    </lineage>
</organism>
<dbReference type="RefSeq" id="WP_379978295.1">
    <property type="nucleotide sequence ID" value="NZ_JBHSFV010000004.1"/>
</dbReference>
<dbReference type="Gene3D" id="3.20.20.80">
    <property type="entry name" value="Glycosidases"/>
    <property type="match status" value="1"/>
</dbReference>